<evidence type="ECO:0000256" key="3">
    <source>
        <dbReference type="ARBA" id="ARBA00022448"/>
    </source>
</evidence>
<proteinExistence type="predicted"/>
<dbReference type="InterPro" id="IPR041069">
    <property type="entry name" value="FeoB_Cyto"/>
</dbReference>
<evidence type="ECO:0000256" key="12">
    <source>
        <dbReference type="ARBA" id="ARBA00023134"/>
    </source>
</evidence>
<dbReference type="GO" id="GO:0015093">
    <property type="term" value="F:ferrous iron transmembrane transporter activity"/>
    <property type="evidence" value="ECO:0007669"/>
    <property type="project" value="InterPro"/>
</dbReference>
<keyword evidence="4" id="KW-1003">Cell membrane</keyword>
<dbReference type="AlphaFoldDB" id="A0A9D1L2F4"/>
<dbReference type="GO" id="GO:0005886">
    <property type="term" value="C:plasma membrane"/>
    <property type="evidence" value="ECO:0007669"/>
    <property type="project" value="UniProtKB-SubCell"/>
</dbReference>
<keyword evidence="8" id="KW-0547">Nucleotide-binding</keyword>
<evidence type="ECO:0000313" key="17">
    <source>
        <dbReference type="EMBL" id="HIU21516.1"/>
    </source>
</evidence>
<keyword evidence="3" id="KW-0813">Transport</keyword>
<dbReference type="Pfam" id="PF02421">
    <property type="entry name" value="FeoB_N"/>
    <property type="match status" value="1"/>
</dbReference>
<dbReference type="Pfam" id="PF07670">
    <property type="entry name" value="Gate"/>
    <property type="match status" value="2"/>
</dbReference>
<protein>
    <recommendedName>
        <fullName evidence="2">Fe(2+) transporter FeoB</fullName>
    </recommendedName>
    <alternativeName>
        <fullName evidence="14">Ferrous iron transport protein B</fullName>
    </alternativeName>
</protein>
<dbReference type="PANTHER" id="PTHR43185">
    <property type="entry name" value="FERROUS IRON TRANSPORT PROTEIN B"/>
    <property type="match status" value="1"/>
</dbReference>
<keyword evidence="13 15" id="KW-0472">Membrane</keyword>
<dbReference type="NCBIfam" id="TIGR00231">
    <property type="entry name" value="small_GTP"/>
    <property type="match status" value="1"/>
</dbReference>
<keyword evidence="10" id="KW-0408">Iron</keyword>
<feature type="transmembrane region" description="Helical" evidence="15">
    <location>
        <begin position="419"/>
        <end position="441"/>
    </location>
</feature>
<dbReference type="InterPro" id="IPR011640">
    <property type="entry name" value="Fe2_transport_prot_B_C"/>
</dbReference>
<dbReference type="Gene3D" id="1.10.287.1770">
    <property type="match status" value="1"/>
</dbReference>
<evidence type="ECO:0000256" key="14">
    <source>
        <dbReference type="ARBA" id="ARBA00031200"/>
    </source>
</evidence>
<evidence type="ECO:0000256" key="7">
    <source>
        <dbReference type="ARBA" id="ARBA00022692"/>
    </source>
</evidence>
<keyword evidence="7 15" id="KW-0812">Transmembrane</keyword>
<dbReference type="InterPro" id="IPR027417">
    <property type="entry name" value="P-loop_NTPase"/>
</dbReference>
<evidence type="ECO:0000256" key="6">
    <source>
        <dbReference type="ARBA" id="ARBA00022519"/>
    </source>
</evidence>
<evidence type="ECO:0000256" key="13">
    <source>
        <dbReference type="ARBA" id="ARBA00023136"/>
    </source>
</evidence>
<dbReference type="InterPro" id="IPR050860">
    <property type="entry name" value="FeoB_GTPase"/>
</dbReference>
<name>A0A9D1L2F4_9FIRM</name>
<feature type="transmembrane region" description="Helical" evidence="15">
    <location>
        <begin position="370"/>
        <end position="399"/>
    </location>
</feature>
<dbReference type="PRINTS" id="PR00326">
    <property type="entry name" value="GTP1OBG"/>
</dbReference>
<dbReference type="Proteomes" id="UP000824088">
    <property type="component" value="Unassembled WGS sequence"/>
</dbReference>
<feature type="transmembrane region" description="Helical" evidence="15">
    <location>
        <begin position="665"/>
        <end position="688"/>
    </location>
</feature>
<evidence type="ECO:0000256" key="15">
    <source>
        <dbReference type="SAM" id="Phobius"/>
    </source>
</evidence>
<dbReference type="InterPro" id="IPR030389">
    <property type="entry name" value="G_FEOB_dom"/>
</dbReference>
<dbReference type="Pfam" id="PF17910">
    <property type="entry name" value="FeoB_Cyto"/>
    <property type="match status" value="1"/>
</dbReference>
<dbReference type="InterPro" id="IPR006073">
    <property type="entry name" value="GTP-bd"/>
</dbReference>
<dbReference type="Pfam" id="PF07664">
    <property type="entry name" value="FeoB_C"/>
    <property type="match status" value="1"/>
</dbReference>
<evidence type="ECO:0000256" key="2">
    <source>
        <dbReference type="ARBA" id="ARBA00022371"/>
    </source>
</evidence>
<keyword evidence="5" id="KW-0410">Iron transport</keyword>
<reference evidence="17" key="2">
    <citation type="journal article" date="2021" name="PeerJ">
        <title>Extensive microbial diversity within the chicken gut microbiome revealed by metagenomics and culture.</title>
        <authorList>
            <person name="Gilroy R."/>
            <person name="Ravi A."/>
            <person name="Getino M."/>
            <person name="Pursley I."/>
            <person name="Horton D.L."/>
            <person name="Alikhan N.F."/>
            <person name="Baker D."/>
            <person name="Gharbi K."/>
            <person name="Hall N."/>
            <person name="Watson M."/>
            <person name="Adriaenssens E.M."/>
            <person name="Foster-Nyarko E."/>
            <person name="Jarju S."/>
            <person name="Secka A."/>
            <person name="Antonio M."/>
            <person name="Oren A."/>
            <person name="Chaudhuri R.R."/>
            <person name="La Ragione R."/>
            <person name="Hildebrand F."/>
            <person name="Pallen M.J."/>
        </authorList>
    </citation>
    <scope>NUCLEOTIDE SEQUENCE</scope>
    <source>
        <strain evidence="17">1063</strain>
    </source>
</reference>
<evidence type="ECO:0000256" key="4">
    <source>
        <dbReference type="ARBA" id="ARBA00022475"/>
    </source>
</evidence>
<feature type="transmembrane region" description="Helical" evidence="15">
    <location>
        <begin position="605"/>
        <end position="622"/>
    </location>
</feature>
<dbReference type="FunFam" id="3.40.50.300:FF:000426">
    <property type="entry name" value="Ferrous iron transport protein B"/>
    <property type="match status" value="1"/>
</dbReference>
<feature type="transmembrane region" description="Helical" evidence="15">
    <location>
        <begin position="280"/>
        <end position="298"/>
    </location>
</feature>
<evidence type="ECO:0000256" key="9">
    <source>
        <dbReference type="ARBA" id="ARBA00022989"/>
    </source>
</evidence>
<feature type="transmembrane region" description="Helical" evidence="15">
    <location>
        <begin position="551"/>
        <end position="570"/>
    </location>
</feature>
<gene>
    <name evidence="17" type="ORF">IAD51_04715</name>
</gene>
<comment type="caution">
    <text evidence="17">The sequence shown here is derived from an EMBL/GenBank/DDBJ whole genome shotgun (WGS) entry which is preliminary data.</text>
</comment>
<feature type="transmembrane region" description="Helical" evidence="15">
    <location>
        <begin position="461"/>
        <end position="483"/>
    </location>
</feature>
<comment type="subcellular location">
    <subcellularLocation>
        <location evidence="1">Cell inner membrane</location>
        <topology evidence="1">Multi-pass membrane protein</topology>
    </subcellularLocation>
</comment>
<feature type="transmembrane region" description="Helical" evidence="15">
    <location>
        <begin position="627"/>
        <end position="645"/>
    </location>
</feature>
<keyword evidence="12" id="KW-0342">GTP-binding</keyword>
<feature type="transmembrane region" description="Helical" evidence="15">
    <location>
        <begin position="489"/>
        <end position="509"/>
    </location>
</feature>
<dbReference type="EMBL" id="DVMN01000085">
    <property type="protein sequence ID" value="HIU21516.1"/>
    <property type="molecule type" value="Genomic_DNA"/>
</dbReference>
<evidence type="ECO:0000256" key="10">
    <source>
        <dbReference type="ARBA" id="ARBA00023004"/>
    </source>
</evidence>
<keyword evidence="6" id="KW-0997">Cell inner membrane</keyword>
<keyword evidence="11" id="KW-0406">Ion transport</keyword>
<dbReference type="SUPFAM" id="SSF52540">
    <property type="entry name" value="P-loop containing nucleoside triphosphate hydrolases"/>
    <property type="match status" value="1"/>
</dbReference>
<accession>A0A9D1L2F4</accession>
<evidence type="ECO:0000259" key="16">
    <source>
        <dbReference type="PROSITE" id="PS51711"/>
    </source>
</evidence>
<dbReference type="PROSITE" id="PS51711">
    <property type="entry name" value="G_FEOB"/>
    <property type="match status" value="1"/>
</dbReference>
<sequence>MIKFALAGNPNCGKTTLFNALTGSTAHVGNWPGVTVDKKEGVYKKSAEPIEILDLPGIYSLSPYTPEEVIARNYILDEKPDLVINIVDATNLERNIYLTTQLMEIEVPMVVALNMMDAVEKSGDKVNAQTLEDELGIPVVEISALKGKGIKELMDKAYGASKRRREAVSVLGGSKLAGAISEVKALLYGNGVKDPLFHAIKLVESDELEVKAHPDAYKLVEEYKSQIKDDVFGDDFEAIVADERYKYISKHFAKAFVRRNGEAVKLSKSDKADRVLTHRIWGIPIFAVILFLVFHLTFSEDFLYLGAGGALPENWVTLAGTWGEGIFGSSDGISSPGVILFNLLDAITSSISDAIAGAMEGTTSAWAQGLVVDGIFGGLFAVLSFLPQILVLFMFFSILEDSGYMARVAFILDRIFRKFGLSGRAFMPMIMGFGCSIPAMINTRTLADDKERMATIRVIPFFSCGAKLPILVAIAGGIVQFFGVGNSDAITYGMYILGIAVAIIAVIVMRNTTMRGDTPPFIMELPAYHAPQAKALAIHLWDKAKHFIKKAFTIILASTILIWFLLHFAWNWSYLPDEEMGSSILAGIGQLIQPLFTPLGFGSQLGAYGWVFVVAAVMGLIAKENVIAGFGTMAAVIMAATGGAYDAEADAEGITAAAIMIEQTGITIPALISFIAFNMTTIPCFAAVATAKAELGSKKAFNNTLVFWLVTSYIVGTVVYLVGSWWWTVFIFLAVAAAAVYGIIMFNRKRDAKAKLALAGGADITADGAVAGDVAADSGENSSDEEDKD</sequence>
<organism evidence="17 18">
    <name type="scientific">Candidatus Limadaptatus stercorigallinarum</name>
    <dbReference type="NCBI Taxonomy" id="2840845"/>
    <lineage>
        <taxon>Bacteria</taxon>
        <taxon>Bacillati</taxon>
        <taxon>Bacillota</taxon>
        <taxon>Clostridia</taxon>
        <taxon>Eubacteriales</taxon>
        <taxon>Candidatus Limadaptatus</taxon>
    </lineage>
</organism>
<dbReference type="InterPro" id="IPR005225">
    <property type="entry name" value="Small_GTP-bd"/>
</dbReference>
<dbReference type="PANTHER" id="PTHR43185:SF1">
    <property type="entry name" value="FE(2+) TRANSPORTER FEOB"/>
    <property type="match status" value="1"/>
</dbReference>
<evidence type="ECO:0000256" key="5">
    <source>
        <dbReference type="ARBA" id="ARBA00022496"/>
    </source>
</evidence>
<evidence type="ECO:0000256" key="11">
    <source>
        <dbReference type="ARBA" id="ARBA00023065"/>
    </source>
</evidence>
<dbReference type="InterPro" id="IPR011642">
    <property type="entry name" value="Gate_dom"/>
</dbReference>
<feature type="transmembrane region" description="Helical" evidence="15">
    <location>
        <begin position="700"/>
        <end position="719"/>
    </location>
</feature>
<reference evidence="17" key="1">
    <citation type="submission" date="2020-10" db="EMBL/GenBank/DDBJ databases">
        <authorList>
            <person name="Gilroy R."/>
        </authorList>
    </citation>
    <scope>NUCLEOTIDE SEQUENCE</scope>
    <source>
        <strain evidence="17">1063</strain>
    </source>
</reference>
<feature type="transmembrane region" description="Helical" evidence="15">
    <location>
        <begin position="725"/>
        <end position="746"/>
    </location>
</feature>
<evidence type="ECO:0000256" key="1">
    <source>
        <dbReference type="ARBA" id="ARBA00004429"/>
    </source>
</evidence>
<keyword evidence="9 15" id="KW-1133">Transmembrane helix</keyword>
<feature type="domain" description="FeoB-type G" evidence="16">
    <location>
        <begin position="1"/>
        <end position="163"/>
    </location>
</feature>
<dbReference type="Gene3D" id="3.40.50.300">
    <property type="entry name" value="P-loop containing nucleotide triphosphate hydrolases"/>
    <property type="match status" value="1"/>
</dbReference>
<dbReference type="GO" id="GO:0005525">
    <property type="term" value="F:GTP binding"/>
    <property type="evidence" value="ECO:0007669"/>
    <property type="project" value="UniProtKB-KW"/>
</dbReference>
<evidence type="ECO:0000313" key="18">
    <source>
        <dbReference type="Proteomes" id="UP000824088"/>
    </source>
</evidence>
<dbReference type="CDD" id="cd01879">
    <property type="entry name" value="FeoB"/>
    <property type="match status" value="1"/>
</dbReference>
<evidence type="ECO:0000256" key="8">
    <source>
        <dbReference type="ARBA" id="ARBA00022741"/>
    </source>
</evidence>